<evidence type="ECO:0000313" key="12">
    <source>
        <dbReference type="EMBL" id="QSE87433.1"/>
    </source>
</evidence>
<evidence type="ECO:0000256" key="4">
    <source>
        <dbReference type="ARBA" id="ARBA00012365"/>
    </source>
</evidence>
<geneLocation type="plasmid" evidence="12 13">
    <name>unnamed5</name>
</geneLocation>
<comment type="subunit">
    <text evidence="3">Monomer.</text>
</comment>
<dbReference type="PANTHER" id="PTHR21240">
    <property type="entry name" value="2-AMINO-3-CARBOXYLMUCONATE-6-SEMIALDEHYDE DECARBOXYLASE"/>
    <property type="match status" value="1"/>
</dbReference>
<dbReference type="EMBL" id="CP070614">
    <property type="protein sequence ID" value="QSE87433.1"/>
    <property type="molecule type" value="Genomic_DNA"/>
</dbReference>
<gene>
    <name evidence="12" type="ORF">JWS13_02040</name>
</gene>
<keyword evidence="7" id="KW-0210">Decarboxylase</keyword>
<dbReference type="RefSeq" id="WP_206004149.1">
    <property type="nucleotide sequence ID" value="NZ_CP070614.1"/>
</dbReference>
<evidence type="ECO:0000256" key="10">
    <source>
        <dbReference type="ARBA" id="ARBA00031120"/>
    </source>
</evidence>
<dbReference type="InterPro" id="IPR032466">
    <property type="entry name" value="Metal_Hydrolase"/>
</dbReference>
<evidence type="ECO:0000256" key="6">
    <source>
        <dbReference type="ARBA" id="ARBA00022723"/>
    </source>
</evidence>
<keyword evidence="9" id="KW-0456">Lyase</keyword>
<organism evidence="12 13">
    <name type="scientific">Rhodococcus pseudokoreensis</name>
    <dbReference type="NCBI Taxonomy" id="2811421"/>
    <lineage>
        <taxon>Bacteria</taxon>
        <taxon>Bacillati</taxon>
        <taxon>Actinomycetota</taxon>
        <taxon>Actinomycetes</taxon>
        <taxon>Mycobacteriales</taxon>
        <taxon>Nocardiaceae</taxon>
        <taxon>Rhodococcus</taxon>
    </lineage>
</organism>
<evidence type="ECO:0000256" key="5">
    <source>
        <dbReference type="ARBA" id="ARBA00021214"/>
    </source>
</evidence>
<keyword evidence="12" id="KW-0614">Plasmid</keyword>
<reference evidence="12 13" key="2">
    <citation type="journal article" date="2022" name="Arch. Microbiol.">
        <title>Rhodococcus pseudokoreensis sp. nov. isolated from the rhizosphere of young M26 apple rootstocks.</title>
        <authorList>
            <person name="Kampfer P."/>
            <person name="Glaeser S.P."/>
            <person name="Blom J."/>
            <person name="Wolf J."/>
            <person name="Benning S."/>
            <person name="Schloter M."/>
            <person name="Neumann-Schaal M."/>
        </authorList>
    </citation>
    <scope>NUCLEOTIDE SEQUENCE [LARGE SCALE GENOMIC DNA]</scope>
    <source>
        <strain evidence="12 13">R79</strain>
    </source>
</reference>
<keyword evidence="8" id="KW-0862">Zinc</keyword>
<proteinExistence type="inferred from homology"/>
<dbReference type="Proteomes" id="UP000662986">
    <property type="component" value="Plasmid unnamed5"/>
</dbReference>
<protein>
    <recommendedName>
        <fullName evidence="5">2-amino-3-carboxymuconate-6-semialdehyde decarboxylase</fullName>
        <ecNumber evidence="4">4.1.1.45</ecNumber>
    </recommendedName>
    <alternativeName>
        <fullName evidence="10">Picolinate carboxylase</fullName>
    </alternativeName>
</protein>
<evidence type="ECO:0000259" key="11">
    <source>
        <dbReference type="Pfam" id="PF04909"/>
    </source>
</evidence>
<evidence type="ECO:0000256" key="2">
    <source>
        <dbReference type="ARBA" id="ARBA00005871"/>
    </source>
</evidence>
<dbReference type="PANTHER" id="PTHR21240:SF27">
    <property type="entry name" value="2-AMINO-3-CARBOXYMUCONATE-6-SEMIALDEHYDE DECARBOXYLASE"/>
    <property type="match status" value="1"/>
</dbReference>
<sequence>MPGSAWTERLAGLRPGRFDVHTHAIDPDLPDVGSVYGGSFPSIERTGTRTARMIVDGRAYREIDERCWSPSARLRDMDAEGVAVQVLSPIPVTLCHEQPADGAAELARVQNDFLAGMVAEAPHRFLALGAVPMQDPARAVAELTRCVHELGFLGVEIGTRVGDLELANPVFLPFFEAASQLSAVILVHPVDRALDARLGRLGFGFGLGMPFETSVAAAALLAARTLDAAPGARIVLAHGAGSFPAILPRLDRGQLLVDADMDASQLASARARRLWCDSLTYDVASLELAVGRFGTGHVVLGTDYPFAARECPAGAVFDGLDTELRSRLEGINAQALCADVGAKPPHLQQERFPA</sequence>
<keyword evidence="13" id="KW-1185">Reference proteome</keyword>
<evidence type="ECO:0000256" key="1">
    <source>
        <dbReference type="ARBA" id="ARBA00005079"/>
    </source>
</evidence>
<comment type="pathway">
    <text evidence="1">Secondary metabolite metabolism; quinolate metabolism.</text>
</comment>
<dbReference type="SUPFAM" id="SSF51556">
    <property type="entry name" value="Metallo-dependent hydrolases"/>
    <property type="match status" value="1"/>
</dbReference>
<comment type="similarity">
    <text evidence="2">Belongs to the metallo-dependent hydrolases superfamily. ACMSD family.</text>
</comment>
<evidence type="ECO:0000256" key="3">
    <source>
        <dbReference type="ARBA" id="ARBA00011245"/>
    </source>
</evidence>
<dbReference type="InterPro" id="IPR006680">
    <property type="entry name" value="Amidohydro-rel"/>
</dbReference>
<reference evidence="12 13" key="1">
    <citation type="journal article" date="2021" name="Microbiol. Resour. Announc.">
        <title>Complete Genome Sequences of Two Rhodococcus sp. Strains with Large and Linear Chromosomes, Isolated from Apple Rhizosphere.</title>
        <authorList>
            <person name="Benning S."/>
            <person name="Brugnone N."/>
            <person name="Siani R."/>
            <person name="Kublik S."/>
            <person name="Schloter M."/>
            <person name="Rad V."/>
        </authorList>
    </citation>
    <scope>NUCLEOTIDE SEQUENCE [LARGE SCALE GENOMIC DNA]</scope>
    <source>
        <strain evidence="12 13">R79</strain>
    </source>
</reference>
<evidence type="ECO:0000256" key="8">
    <source>
        <dbReference type="ARBA" id="ARBA00022833"/>
    </source>
</evidence>
<evidence type="ECO:0000313" key="13">
    <source>
        <dbReference type="Proteomes" id="UP000662986"/>
    </source>
</evidence>
<evidence type="ECO:0000256" key="9">
    <source>
        <dbReference type="ARBA" id="ARBA00023239"/>
    </source>
</evidence>
<keyword evidence="6" id="KW-0479">Metal-binding</keyword>
<dbReference type="EC" id="4.1.1.45" evidence="4"/>
<evidence type="ECO:0000256" key="7">
    <source>
        <dbReference type="ARBA" id="ARBA00022793"/>
    </source>
</evidence>
<name>A0A974VXE5_9NOCA</name>
<accession>A0A974VXE5</accession>
<dbReference type="Pfam" id="PF04909">
    <property type="entry name" value="Amidohydro_2"/>
    <property type="match status" value="1"/>
</dbReference>
<dbReference type="InterPro" id="IPR032465">
    <property type="entry name" value="ACMSD"/>
</dbReference>
<dbReference type="Gene3D" id="3.20.20.140">
    <property type="entry name" value="Metal-dependent hydrolases"/>
    <property type="match status" value="1"/>
</dbReference>
<feature type="domain" description="Amidohydrolase-related" evidence="11">
    <location>
        <begin position="19"/>
        <end position="335"/>
    </location>
</feature>